<dbReference type="Pfam" id="PF13424">
    <property type="entry name" value="TPR_12"/>
    <property type="match status" value="3"/>
</dbReference>
<dbReference type="PANTHER" id="PTHR16305:SF28">
    <property type="entry name" value="GUANYLATE CYCLASE DOMAIN-CONTAINING PROTEIN"/>
    <property type="match status" value="1"/>
</dbReference>
<dbReference type="CDD" id="cd07302">
    <property type="entry name" value="CHD"/>
    <property type="match status" value="2"/>
</dbReference>
<feature type="repeat" description="TPR" evidence="3">
    <location>
        <begin position="1061"/>
        <end position="1094"/>
    </location>
</feature>
<dbReference type="GO" id="GO:0035556">
    <property type="term" value="P:intracellular signal transduction"/>
    <property type="evidence" value="ECO:0007669"/>
    <property type="project" value="InterPro"/>
</dbReference>
<dbReference type="Gene3D" id="3.40.50.300">
    <property type="entry name" value="P-loop containing nucleotide triphosphate hydrolases"/>
    <property type="match status" value="1"/>
</dbReference>
<dbReference type="PANTHER" id="PTHR16305">
    <property type="entry name" value="TESTICULAR SOLUBLE ADENYLYL CYCLASE"/>
    <property type="match status" value="1"/>
</dbReference>
<dbReference type="InterPro" id="IPR011990">
    <property type="entry name" value="TPR-like_helical_dom_sf"/>
</dbReference>
<feature type="domain" description="Guanylate cyclase" evidence="4">
    <location>
        <begin position="281"/>
        <end position="361"/>
    </location>
</feature>
<dbReference type="Gene3D" id="1.25.40.10">
    <property type="entry name" value="Tetratricopeptide repeat domain"/>
    <property type="match status" value="2"/>
</dbReference>
<dbReference type="SUPFAM" id="SSF52540">
    <property type="entry name" value="P-loop containing nucleoside triphosphate hydrolases"/>
    <property type="match status" value="1"/>
</dbReference>
<name>A0A2S6I0Y5_9BACT</name>
<dbReference type="Proteomes" id="UP000237662">
    <property type="component" value="Unassembled WGS sequence"/>
</dbReference>
<keyword evidence="1" id="KW-0547">Nucleotide-binding</keyword>
<feature type="repeat" description="TPR" evidence="3">
    <location>
        <begin position="1181"/>
        <end position="1214"/>
    </location>
</feature>
<proteinExistence type="predicted"/>
<evidence type="ECO:0000256" key="2">
    <source>
        <dbReference type="ARBA" id="ARBA00022840"/>
    </source>
</evidence>
<dbReference type="InterPro" id="IPR029787">
    <property type="entry name" value="Nucleotide_cyclase"/>
</dbReference>
<sequence length="1361" mass="152591">MQPLIPPFIQQKYLAGELHGELEAFTLNIDLSGFTPLTETLMKQGLSGAEQLSVILNEVFEPLVALAYASGGFIPYFAGDAFTAVFPLAANRSHAMHLLRTAERARQLFRERGNEFANFRIGIKAGIATGTVNYGIVGEDLRAFYFRGPAIDSAAKCQSLAGEQEIVIDNYVQSLIEGRLVYTEEIDAQAYRILSDVSTDVEVEVAPLNLPPIDAEIATAFLPPEVVRYDQAGEFRTVVSCFLSFDAVRTHDQLNRFATVVLNQVKDFGGYFKEVDYGDKGALMVIFFGAPVSYENNVARALEFALVVQHELEVLSKGEREQFRFRMGMTVGTAFTGIVGGGERAQYACVGNRVNLAARIMSAADWQDVLVDEEIAGNAQFRFLPKGDIRYKGILDAVPTFALEGRQQSLGKPDYGGKPIGREAEIEKLLQFLRPLGEGKPAGIAYVFGEAGIGKSRLTHEVRRRVNNEFATNWLLGSCDQILHKPFNPFIYLLQRIFRQSIDLSTEQNLRRFEFRINRLRQALLRRKLPQARDLADELERTETILAAQLGIVIPGSLYTRLDAQGRYQNTIDAIVTLIVAECVLQPTVLELEDVHWIDDDSRAIVQELLRRVGDLPLLVVATARPDDDGHYPRLVDDQFRERHGISEFSVEIAGLTSEAVREFAESTLGGTVSEDTLETLLRATNSNPFYLEQILEYFREGELLVKKEDGLLHLSDESIQLSNSITSILTARIDRLSDMVRETVKAAAVIGREFDIPVLSEVMRSDAGFSGTEDAMKELQEQIRVAERGQIWSAMNELRYIFKHSLLREAVYGMQLTTRLQQLHRQIAAAIEKIYADSIEERYVDLAFHYEQSGEGEKTIEYLNKAASYARANYQNQQALDLYERLIKKLSQQPHEDVTVNIYLNQGGVCEIIGRWEAAQLAYEAAQRIAKSSRDVILLGRTNNALGQLHTLKGYYDLAMEYLKTAAGLFESVDDMFGIAKAYSNMGNLFFRTNHYDRALTYYKRSLESGLSQAGTTTSASTISHLGLTYMNLGEYAEAITVIAEQIPRHEISHDSMGLATLHTNLGIVYFESGDYDLSFEHHHKGIKLARELGNRRLQAIGLGSLGSINERKGNYEAALKLFEEDLKMCYELGDRQGIAVTEGLIGDIHSVLGNFSKAISHLDRCLSISSDLGYRKGVAKAVNTLGDIYYLQGKYDLSLKYYNQAIDIARSTTNRLVLGASLYEKGQVLLADNQLEVLREVEQEALEVAEDLGNPDVLFGAKLLHARCLMAYDSENYAEARAVLNELLASEHLTKEQEAEVHLTAYRISGRSDEAARARALERYEALYEDTRKYVYDFYLNMLRTGDENELNPNRRAED</sequence>
<organism evidence="5 6">
    <name type="scientific">Neolewinella xylanilytica</name>
    <dbReference type="NCBI Taxonomy" id="1514080"/>
    <lineage>
        <taxon>Bacteria</taxon>
        <taxon>Pseudomonadati</taxon>
        <taxon>Bacteroidota</taxon>
        <taxon>Saprospiria</taxon>
        <taxon>Saprospirales</taxon>
        <taxon>Lewinellaceae</taxon>
        <taxon>Neolewinella</taxon>
    </lineage>
</organism>
<keyword evidence="2" id="KW-0067">ATP-binding</keyword>
<dbReference type="EMBL" id="PTJC01000007">
    <property type="protein sequence ID" value="PPK84606.1"/>
    <property type="molecule type" value="Genomic_DNA"/>
</dbReference>
<accession>A0A2S6I0Y5</accession>
<dbReference type="OrthoDB" id="9813021at2"/>
<dbReference type="InterPro" id="IPR019734">
    <property type="entry name" value="TPR_rpt"/>
</dbReference>
<evidence type="ECO:0000259" key="4">
    <source>
        <dbReference type="PROSITE" id="PS50125"/>
    </source>
</evidence>
<dbReference type="PROSITE" id="PS50293">
    <property type="entry name" value="TPR_REGION"/>
    <property type="match status" value="1"/>
</dbReference>
<keyword evidence="6" id="KW-1185">Reference proteome</keyword>
<evidence type="ECO:0000256" key="1">
    <source>
        <dbReference type="ARBA" id="ARBA00022741"/>
    </source>
</evidence>
<dbReference type="PROSITE" id="PS50005">
    <property type="entry name" value="TPR"/>
    <property type="match status" value="3"/>
</dbReference>
<evidence type="ECO:0000313" key="5">
    <source>
        <dbReference type="EMBL" id="PPK84606.1"/>
    </source>
</evidence>
<dbReference type="GO" id="GO:0004016">
    <property type="term" value="F:adenylate cyclase activity"/>
    <property type="evidence" value="ECO:0007669"/>
    <property type="project" value="TreeGrafter"/>
</dbReference>
<evidence type="ECO:0000313" key="6">
    <source>
        <dbReference type="Proteomes" id="UP000237662"/>
    </source>
</evidence>
<reference evidence="5 6" key="1">
    <citation type="submission" date="2018-02" db="EMBL/GenBank/DDBJ databases">
        <title>Genomic Encyclopedia of Archaeal and Bacterial Type Strains, Phase II (KMG-II): from individual species to whole genera.</title>
        <authorList>
            <person name="Goeker M."/>
        </authorList>
    </citation>
    <scope>NUCLEOTIDE SEQUENCE [LARGE SCALE GENOMIC DNA]</scope>
    <source>
        <strain evidence="5 6">DSM 29526</strain>
    </source>
</reference>
<keyword evidence="3" id="KW-0802">TPR repeat</keyword>
<comment type="caution">
    <text evidence="5">The sequence shown here is derived from an EMBL/GenBank/DDBJ whole genome shotgun (WGS) entry which is preliminary data.</text>
</comment>
<dbReference type="RefSeq" id="WP_104421328.1">
    <property type="nucleotide sequence ID" value="NZ_PTJC01000007.1"/>
</dbReference>
<evidence type="ECO:0000256" key="3">
    <source>
        <dbReference type="PROSITE-ProRule" id="PRU00339"/>
    </source>
</evidence>
<dbReference type="SMART" id="SM00028">
    <property type="entry name" value="TPR"/>
    <property type="match status" value="9"/>
</dbReference>
<dbReference type="InterPro" id="IPR027417">
    <property type="entry name" value="P-loop_NTPase"/>
</dbReference>
<dbReference type="Pfam" id="PF00211">
    <property type="entry name" value="Guanylate_cyc"/>
    <property type="match status" value="2"/>
</dbReference>
<dbReference type="GO" id="GO:0005737">
    <property type="term" value="C:cytoplasm"/>
    <property type="evidence" value="ECO:0007669"/>
    <property type="project" value="TreeGrafter"/>
</dbReference>
<dbReference type="InterPro" id="IPR041664">
    <property type="entry name" value="AAA_16"/>
</dbReference>
<dbReference type="GO" id="GO:0005524">
    <property type="term" value="F:ATP binding"/>
    <property type="evidence" value="ECO:0007669"/>
    <property type="project" value="UniProtKB-KW"/>
</dbReference>
<dbReference type="SUPFAM" id="SSF55073">
    <property type="entry name" value="Nucleotide cyclase"/>
    <property type="match status" value="2"/>
</dbReference>
<gene>
    <name evidence="5" type="ORF">CLV84_3768</name>
</gene>
<dbReference type="GO" id="GO:0009190">
    <property type="term" value="P:cyclic nucleotide biosynthetic process"/>
    <property type="evidence" value="ECO:0007669"/>
    <property type="project" value="InterPro"/>
</dbReference>
<dbReference type="InterPro" id="IPR001054">
    <property type="entry name" value="A/G_cyclase"/>
</dbReference>
<feature type="repeat" description="TPR" evidence="3">
    <location>
        <begin position="981"/>
        <end position="1014"/>
    </location>
</feature>
<dbReference type="PROSITE" id="PS50125">
    <property type="entry name" value="GUANYLATE_CYCLASE_2"/>
    <property type="match status" value="2"/>
</dbReference>
<dbReference type="SUPFAM" id="SSF48452">
    <property type="entry name" value="TPR-like"/>
    <property type="match status" value="2"/>
</dbReference>
<protein>
    <submittedName>
        <fullName evidence="5">Tetratricopeptide repeat protein</fullName>
    </submittedName>
</protein>
<dbReference type="Gene3D" id="3.30.70.1230">
    <property type="entry name" value="Nucleotide cyclase"/>
    <property type="match status" value="2"/>
</dbReference>
<feature type="domain" description="Guanylate cyclase" evidence="4">
    <location>
        <begin position="25"/>
        <end position="158"/>
    </location>
</feature>
<dbReference type="Pfam" id="PF13191">
    <property type="entry name" value="AAA_16"/>
    <property type="match status" value="1"/>
</dbReference>